<dbReference type="EMBL" id="JADCNL010000003">
    <property type="protein sequence ID" value="KAG0489177.1"/>
    <property type="molecule type" value="Genomic_DNA"/>
</dbReference>
<accession>A0A835RNF9</accession>
<keyword evidence="3" id="KW-1185">Reference proteome</keyword>
<dbReference type="Proteomes" id="UP000636800">
    <property type="component" value="Chromosome 3"/>
</dbReference>
<dbReference type="OrthoDB" id="10253408at2759"/>
<reference evidence="2 3" key="1">
    <citation type="journal article" date="2020" name="Nat. Food">
        <title>A phased Vanilla planifolia genome enables genetic improvement of flavour and production.</title>
        <authorList>
            <person name="Hasing T."/>
            <person name="Tang H."/>
            <person name="Brym M."/>
            <person name="Khazi F."/>
            <person name="Huang T."/>
            <person name="Chambers A.H."/>
        </authorList>
    </citation>
    <scope>NUCLEOTIDE SEQUENCE [LARGE SCALE GENOMIC DNA]</scope>
    <source>
        <tissue evidence="2">Leaf</tissue>
    </source>
</reference>
<evidence type="ECO:0000256" key="1">
    <source>
        <dbReference type="SAM" id="SignalP"/>
    </source>
</evidence>
<comment type="caution">
    <text evidence="2">The sequence shown here is derived from an EMBL/GenBank/DDBJ whole genome shotgun (WGS) entry which is preliminary data.</text>
</comment>
<evidence type="ECO:0000313" key="3">
    <source>
        <dbReference type="Proteomes" id="UP000636800"/>
    </source>
</evidence>
<keyword evidence="1" id="KW-0732">Signal</keyword>
<evidence type="ECO:0000313" key="2">
    <source>
        <dbReference type="EMBL" id="KAG0489177.1"/>
    </source>
</evidence>
<evidence type="ECO:0008006" key="4">
    <source>
        <dbReference type="Google" id="ProtNLM"/>
    </source>
</evidence>
<dbReference type="AlphaFoldDB" id="A0A835RNF9"/>
<organism evidence="2 3">
    <name type="scientific">Vanilla planifolia</name>
    <name type="common">Vanilla</name>
    <dbReference type="NCBI Taxonomy" id="51239"/>
    <lineage>
        <taxon>Eukaryota</taxon>
        <taxon>Viridiplantae</taxon>
        <taxon>Streptophyta</taxon>
        <taxon>Embryophyta</taxon>
        <taxon>Tracheophyta</taxon>
        <taxon>Spermatophyta</taxon>
        <taxon>Magnoliopsida</taxon>
        <taxon>Liliopsida</taxon>
        <taxon>Asparagales</taxon>
        <taxon>Orchidaceae</taxon>
        <taxon>Vanilloideae</taxon>
        <taxon>Vanilleae</taxon>
        <taxon>Vanilla</taxon>
    </lineage>
</organism>
<protein>
    <recommendedName>
        <fullName evidence="4">Secreted protein</fullName>
    </recommendedName>
</protein>
<feature type="signal peptide" evidence="1">
    <location>
        <begin position="1"/>
        <end position="15"/>
    </location>
</feature>
<feature type="chain" id="PRO_5032527648" description="Secreted protein" evidence="1">
    <location>
        <begin position="16"/>
        <end position="113"/>
    </location>
</feature>
<gene>
    <name evidence="2" type="ORF">HPP92_007988</name>
</gene>
<proteinExistence type="predicted"/>
<name>A0A835RNF9_VANPL</name>
<sequence length="113" mass="12876">MLGLLLFLVICFVFCDRIEKTSLSILSTNGSSLRFPHQDPIVVVFRIPFSSPSFPIPGSLSKDLLYVWNFIVLAFYTTERLSSVLLHSTFTHLLAPPHNHCTLSRSFFKMSRI</sequence>